<dbReference type="STRING" id="65489.A0A0D3GMI0"/>
<dbReference type="Pfam" id="PF00646">
    <property type="entry name" value="F-box"/>
    <property type="match status" value="1"/>
</dbReference>
<dbReference type="CDD" id="cd22160">
    <property type="entry name" value="F-box_AtFBL13-like"/>
    <property type="match status" value="1"/>
</dbReference>
<dbReference type="AlphaFoldDB" id="A0A0D3GMI0"/>
<proteinExistence type="predicted"/>
<dbReference type="InterPro" id="IPR055357">
    <property type="entry name" value="LRR_At1g61320_AtMIF1"/>
</dbReference>
<dbReference type="Gramene" id="OBART07G03790.2">
    <property type="protein sequence ID" value="OBART07G03790.2"/>
    <property type="gene ID" value="OBART07G03790"/>
</dbReference>
<dbReference type="HOGENOM" id="CLU_010721_3_5_1"/>
<dbReference type="PANTHER" id="PTHR34145:SF61">
    <property type="entry name" value="OS07G0161500 PROTEIN"/>
    <property type="match status" value="1"/>
</dbReference>
<dbReference type="eggNOG" id="ENOG502RYMX">
    <property type="taxonomic scope" value="Eukaryota"/>
</dbReference>
<dbReference type="InterPro" id="IPR053781">
    <property type="entry name" value="F-box_AtFBL13-like"/>
</dbReference>
<evidence type="ECO:0008006" key="5">
    <source>
        <dbReference type="Google" id="ProtNLM"/>
    </source>
</evidence>
<dbReference type="EnsemblPlants" id="OBART07G03790.1">
    <property type="protein sequence ID" value="OBART07G03790.1"/>
    <property type="gene ID" value="OBART07G03790"/>
</dbReference>
<dbReference type="Gramene" id="OBART07G03790.1">
    <property type="protein sequence ID" value="OBART07G03790.1"/>
    <property type="gene ID" value="OBART07G03790"/>
</dbReference>
<dbReference type="SUPFAM" id="SSF52047">
    <property type="entry name" value="RNI-like"/>
    <property type="match status" value="1"/>
</dbReference>
<dbReference type="InterPro" id="IPR001810">
    <property type="entry name" value="F-box_dom"/>
</dbReference>
<dbReference type="Proteomes" id="UP000026960">
    <property type="component" value="Chromosome 7"/>
</dbReference>
<dbReference type="EnsemblPlants" id="OBART07G03790.2">
    <property type="protein sequence ID" value="OBART07G03790.2"/>
    <property type="gene ID" value="OBART07G03790"/>
</dbReference>
<feature type="domain" description="At1g61320/AtMIF1 LRR" evidence="2">
    <location>
        <begin position="104"/>
        <end position="439"/>
    </location>
</feature>
<reference evidence="3" key="1">
    <citation type="journal article" date="2009" name="Rice">
        <title>De Novo Next Generation Sequencing of Plant Genomes.</title>
        <authorList>
            <person name="Rounsley S."/>
            <person name="Marri P.R."/>
            <person name="Yu Y."/>
            <person name="He R."/>
            <person name="Sisneros N."/>
            <person name="Goicoechea J.L."/>
            <person name="Lee S.J."/>
            <person name="Angelova A."/>
            <person name="Kudrna D."/>
            <person name="Luo M."/>
            <person name="Affourtit J."/>
            <person name="Desany B."/>
            <person name="Knight J."/>
            <person name="Niazi F."/>
            <person name="Egholm M."/>
            <person name="Wing R.A."/>
        </authorList>
    </citation>
    <scope>NUCLEOTIDE SEQUENCE [LARGE SCALE GENOMIC DNA]</scope>
    <source>
        <strain evidence="3">IRGC 105608</strain>
    </source>
</reference>
<accession>A0A0D3GMI0</accession>
<organism evidence="3">
    <name type="scientific">Oryza barthii</name>
    <dbReference type="NCBI Taxonomy" id="65489"/>
    <lineage>
        <taxon>Eukaryota</taxon>
        <taxon>Viridiplantae</taxon>
        <taxon>Streptophyta</taxon>
        <taxon>Embryophyta</taxon>
        <taxon>Tracheophyta</taxon>
        <taxon>Spermatophyta</taxon>
        <taxon>Magnoliopsida</taxon>
        <taxon>Liliopsida</taxon>
        <taxon>Poales</taxon>
        <taxon>Poaceae</taxon>
        <taxon>BOP clade</taxon>
        <taxon>Oryzoideae</taxon>
        <taxon>Oryzeae</taxon>
        <taxon>Oryzinae</taxon>
        <taxon>Oryza</taxon>
    </lineage>
</organism>
<sequence>MAEGKSENFKQELNGTMVERIRPKIHLSDLHTDILSRIISLLPLKEAARTSVLSNHWKNIWCSQENLVFRFCSVFSVHDHIKRCWTSDGQRLNKELFIERVDAVLKQRSGLGVQTMAVFFDLENEHADHIDRWLNFALASKTKQLILDFKPHCPKQALYNFPFELFSAANSLQLQALKLNTVFLKPPPNLDGFRKLQKLKLEYTNVNDEDMQTLVSNCNSLEYLGIIHCGMITRLETSHPLNQLKHLEVQSCTMLQDIQLNVGLTKLEYEGPLIPLAPPEPLLMTNIWMRLSDIHSALRYIFTKLPSTLPRLETLTVNCSELKKTILPEKTAKFMYLKHLRLELTFYEQTRKADMFDFACLLEAAPLLETLELHMWMPFDHQPYCEDHGELRSLPNRPHSNLRFAYITGFYGAKDQLELVCHILRNSAILNAMKIDPRPVVARPPIALMLRTEVVYCLNGYRVAMEYLSKADHRNVVDVHEILLEDVKKREIYEIMEDRWVQEPKAMVNYF</sequence>
<dbReference type="SUPFAM" id="SSF81383">
    <property type="entry name" value="F-box domain"/>
    <property type="match status" value="1"/>
</dbReference>
<dbReference type="Gene3D" id="3.80.10.10">
    <property type="entry name" value="Ribonuclease Inhibitor"/>
    <property type="match status" value="1"/>
</dbReference>
<evidence type="ECO:0000259" key="1">
    <source>
        <dbReference type="Pfam" id="PF00646"/>
    </source>
</evidence>
<feature type="domain" description="F-box" evidence="1">
    <location>
        <begin position="27"/>
        <end position="67"/>
    </location>
</feature>
<dbReference type="InterPro" id="IPR032675">
    <property type="entry name" value="LRR_dom_sf"/>
</dbReference>
<dbReference type="Pfam" id="PF23622">
    <property type="entry name" value="LRR_At1g61320_AtMIF1"/>
    <property type="match status" value="1"/>
</dbReference>
<dbReference type="InterPro" id="IPR053772">
    <property type="entry name" value="At1g61320/At1g61330-like"/>
</dbReference>
<keyword evidence="4" id="KW-1185">Reference proteome</keyword>
<dbReference type="PANTHER" id="PTHR34145">
    <property type="entry name" value="OS02G0105600 PROTEIN"/>
    <property type="match status" value="1"/>
</dbReference>
<evidence type="ECO:0000313" key="4">
    <source>
        <dbReference type="Proteomes" id="UP000026960"/>
    </source>
</evidence>
<dbReference type="PaxDb" id="65489-OBART07G03790.1"/>
<dbReference type="InterPro" id="IPR036047">
    <property type="entry name" value="F-box-like_dom_sf"/>
</dbReference>
<name>A0A0D3GMI0_9ORYZ</name>
<evidence type="ECO:0000313" key="3">
    <source>
        <dbReference type="EnsemblPlants" id="OBART07G03790.2"/>
    </source>
</evidence>
<reference evidence="3" key="2">
    <citation type="submission" date="2015-03" db="UniProtKB">
        <authorList>
            <consortium name="EnsemblPlants"/>
        </authorList>
    </citation>
    <scope>IDENTIFICATION</scope>
</reference>
<protein>
    <recommendedName>
        <fullName evidence="5">F-box domain-containing protein</fullName>
    </recommendedName>
</protein>
<evidence type="ECO:0000259" key="2">
    <source>
        <dbReference type="Pfam" id="PF23622"/>
    </source>
</evidence>